<dbReference type="Proteomes" id="UP000701801">
    <property type="component" value="Unassembled WGS sequence"/>
</dbReference>
<feature type="signal peptide" evidence="1">
    <location>
        <begin position="1"/>
        <end position="21"/>
    </location>
</feature>
<feature type="chain" id="PRO_5040227674" evidence="1">
    <location>
        <begin position="22"/>
        <end position="80"/>
    </location>
</feature>
<evidence type="ECO:0000313" key="2">
    <source>
        <dbReference type="EMBL" id="CAG8977022.1"/>
    </source>
</evidence>
<accession>A0A9N9LPL6</accession>
<protein>
    <submittedName>
        <fullName evidence="2">Uncharacterized protein</fullName>
    </submittedName>
</protein>
<keyword evidence="3" id="KW-1185">Reference proteome</keyword>
<evidence type="ECO:0000256" key="1">
    <source>
        <dbReference type="SAM" id="SignalP"/>
    </source>
</evidence>
<proteinExistence type="predicted"/>
<organism evidence="2 3">
    <name type="scientific">Hymenoscyphus albidus</name>
    <dbReference type="NCBI Taxonomy" id="595503"/>
    <lineage>
        <taxon>Eukaryota</taxon>
        <taxon>Fungi</taxon>
        <taxon>Dikarya</taxon>
        <taxon>Ascomycota</taxon>
        <taxon>Pezizomycotina</taxon>
        <taxon>Leotiomycetes</taxon>
        <taxon>Helotiales</taxon>
        <taxon>Helotiaceae</taxon>
        <taxon>Hymenoscyphus</taxon>
    </lineage>
</organism>
<dbReference type="AlphaFoldDB" id="A0A9N9LPL6"/>
<dbReference type="EMBL" id="CAJVRM010000201">
    <property type="protein sequence ID" value="CAG8977022.1"/>
    <property type="molecule type" value="Genomic_DNA"/>
</dbReference>
<gene>
    <name evidence="2" type="ORF">HYALB_00008880</name>
</gene>
<comment type="caution">
    <text evidence="2">The sequence shown here is derived from an EMBL/GenBank/DDBJ whole genome shotgun (WGS) entry which is preliminary data.</text>
</comment>
<keyword evidence="1" id="KW-0732">Signal</keyword>
<sequence>MRLAVIQVSLAALALFSAAEAQNKTGCTQDSDCSCSGGLVPTCIGSSPSITWERLAGLGSGLEAEQQGWGFGRSAADLGG</sequence>
<name>A0A9N9LPL6_9HELO</name>
<reference evidence="2" key="1">
    <citation type="submission" date="2021-07" db="EMBL/GenBank/DDBJ databases">
        <authorList>
            <person name="Durling M."/>
        </authorList>
    </citation>
    <scope>NUCLEOTIDE SEQUENCE</scope>
</reference>
<evidence type="ECO:0000313" key="3">
    <source>
        <dbReference type="Proteomes" id="UP000701801"/>
    </source>
</evidence>